<keyword evidence="2" id="KW-1185">Reference proteome</keyword>
<gene>
    <name evidence="1" type="ORF">Oscil6304_2670</name>
</gene>
<proteinExistence type="predicted"/>
<sequence length="56" mass="6580">MNLANEQKLKYHLREVAKLLKEETPNEKLQNFEPIELAARKHILETVEPEIGTFFS</sequence>
<name>K9TJH6_9CYAN</name>
<dbReference type="EMBL" id="CP003607">
    <property type="protein sequence ID" value="AFY82281.1"/>
    <property type="molecule type" value="Genomic_DNA"/>
</dbReference>
<dbReference type="HOGENOM" id="CLU_189775_1_0_3"/>
<reference evidence="1 2" key="1">
    <citation type="submission" date="2012-06" db="EMBL/GenBank/DDBJ databases">
        <title>Finished chromosome of genome of Oscillatoria acuminata PCC 6304.</title>
        <authorList>
            <consortium name="US DOE Joint Genome Institute"/>
            <person name="Gugger M."/>
            <person name="Coursin T."/>
            <person name="Rippka R."/>
            <person name="Tandeau De Marsac N."/>
            <person name="Huntemann M."/>
            <person name="Wei C.-L."/>
            <person name="Han J."/>
            <person name="Detter J.C."/>
            <person name="Han C."/>
            <person name="Tapia R."/>
            <person name="Davenport K."/>
            <person name="Daligault H."/>
            <person name="Erkkila T."/>
            <person name="Gu W."/>
            <person name="Munk A.C.C."/>
            <person name="Teshima H."/>
            <person name="Xu Y."/>
            <person name="Chain P."/>
            <person name="Chen A."/>
            <person name="Krypides N."/>
            <person name="Mavromatis K."/>
            <person name="Markowitz V."/>
            <person name="Szeto E."/>
            <person name="Ivanova N."/>
            <person name="Mikhailova N."/>
            <person name="Ovchinnikova G."/>
            <person name="Pagani I."/>
            <person name="Pati A."/>
            <person name="Goodwin L."/>
            <person name="Peters L."/>
            <person name="Pitluck S."/>
            <person name="Woyke T."/>
            <person name="Kerfeld C."/>
        </authorList>
    </citation>
    <scope>NUCLEOTIDE SEQUENCE [LARGE SCALE GENOMIC DNA]</scope>
    <source>
        <strain evidence="1 2">PCC 6304</strain>
    </source>
</reference>
<dbReference type="Proteomes" id="UP000010367">
    <property type="component" value="Chromosome"/>
</dbReference>
<organism evidence="1 2">
    <name type="scientific">Oscillatoria acuminata PCC 6304</name>
    <dbReference type="NCBI Taxonomy" id="56110"/>
    <lineage>
        <taxon>Bacteria</taxon>
        <taxon>Bacillati</taxon>
        <taxon>Cyanobacteriota</taxon>
        <taxon>Cyanophyceae</taxon>
        <taxon>Oscillatoriophycideae</taxon>
        <taxon>Oscillatoriales</taxon>
        <taxon>Oscillatoriaceae</taxon>
        <taxon>Oscillatoria</taxon>
    </lineage>
</organism>
<evidence type="ECO:0000313" key="1">
    <source>
        <dbReference type="EMBL" id="AFY82281.1"/>
    </source>
</evidence>
<dbReference type="AlphaFoldDB" id="K9TJH6"/>
<dbReference type="InParanoid" id="K9TJH6"/>
<evidence type="ECO:0000313" key="2">
    <source>
        <dbReference type="Proteomes" id="UP000010367"/>
    </source>
</evidence>
<dbReference type="KEGG" id="oac:Oscil6304_2670"/>
<protein>
    <submittedName>
        <fullName evidence="1">Uncharacterized protein</fullName>
    </submittedName>
</protein>
<accession>K9TJH6</accession>